<feature type="compositionally biased region" description="Basic and acidic residues" evidence="2">
    <location>
        <begin position="123"/>
        <end position="134"/>
    </location>
</feature>
<evidence type="ECO:0000313" key="4">
    <source>
        <dbReference type="Proteomes" id="UP000006304"/>
    </source>
</evidence>
<evidence type="ECO:0000256" key="2">
    <source>
        <dbReference type="SAM" id="MobiDB-lite"/>
    </source>
</evidence>
<sequence>MSVGYGDVRKWDATALDTAATNLRGRRDILIGLQDELDDARRLPSWYGPASERARDSLGDTRNNAEILIAELSAVERALHNASDDVSALKTRVANNDALADSYLFGITADGAIVDNKPPDPAPRSRVEAEDRAEARRHRETIRQQLVRETKSILTTAKNIDAAIALVLQLAQDRKVSDHGATTLAGAQKGGELDAEVAEMEQALRDAGLLTGPPVSGYYRQWLENAVRRGVSIDTIKQIVADHHITPADFEILERLQEIREDEDGDGIFKSYFLLPTDISAADAAKAVRMTYILNAGTDYGTEGEKTDFEPTPYGSDEVRRITDRQRQNSWSYDEDVAFVHNNGGRLATTPNGMMMGLGGNVVQDRFSTNAGTTWGDTFMVDIDDPQDPAQQIREMASSGHAWFEGDNGPYRGRLDLDRLLHHEERHSQQWAREGHTGFVASYIWEQVTGGDETEKDAGLSDGGY</sequence>
<protein>
    <submittedName>
        <fullName evidence="3">Uncharacterized protein</fullName>
    </submittedName>
</protein>
<evidence type="ECO:0000256" key="1">
    <source>
        <dbReference type="SAM" id="Coils"/>
    </source>
</evidence>
<dbReference type="Proteomes" id="UP000006304">
    <property type="component" value="Chromosome"/>
</dbReference>
<feature type="coiled-coil region" evidence="1">
    <location>
        <begin position="65"/>
        <end position="92"/>
    </location>
</feature>
<feature type="region of interest" description="Disordered" evidence="2">
    <location>
        <begin position="115"/>
        <end position="137"/>
    </location>
</feature>
<dbReference type="HOGENOM" id="CLU_587715_0_0_11"/>
<dbReference type="EMBL" id="CP003876">
    <property type="protein sequence ID" value="AFU00655.1"/>
    <property type="molecule type" value="Genomic_DNA"/>
</dbReference>
<dbReference type="STRING" id="1133849.O3I_013470"/>
<organism evidence="3 4">
    <name type="scientific">Nocardia brasiliensis (strain ATCC 700358 / HUJEG-1)</name>
    <dbReference type="NCBI Taxonomy" id="1133849"/>
    <lineage>
        <taxon>Bacteria</taxon>
        <taxon>Bacillati</taxon>
        <taxon>Actinomycetota</taxon>
        <taxon>Actinomycetes</taxon>
        <taxon>Mycobacteriales</taxon>
        <taxon>Nocardiaceae</taxon>
        <taxon>Nocardia</taxon>
    </lineage>
</organism>
<reference evidence="3 4" key="1">
    <citation type="journal article" date="2012" name="J. Bacteriol.">
        <title>Complete genome sequence of Nocardia brasiliensis HUJEG-1.</title>
        <authorList>
            <person name="Vera-Cabrera L."/>
            <person name="Ortiz-Lopez R."/>
            <person name="Elizondo-Gonzalez R."/>
            <person name="Perez-Maya A.A."/>
            <person name="Ocampo-Candiani J."/>
        </authorList>
    </citation>
    <scope>NUCLEOTIDE SEQUENCE [LARGE SCALE GENOMIC DNA]</scope>
    <source>
        <strain evidence="4">ATCC 700358</strain>
    </source>
</reference>
<name>K0EUS9_NOCB7</name>
<keyword evidence="1" id="KW-0175">Coiled coil</keyword>
<proteinExistence type="predicted"/>
<gene>
    <name evidence="3" type="ORF">O3I_013470</name>
</gene>
<dbReference type="eggNOG" id="ENOG5033U0A">
    <property type="taxonomic scope" value="Bacteria"/>
</dbReference>
<dbReference type="KEGG" id="nbr:O3I_013470"/>
<keyword evidence="4" id="KW-1185">Reference proteome</keyword>
<accession>K0EUS9</accession>
<evidence type="ECO:0000313" key="3">
    <source>
        <dbReference type="EMBL" id="AFU00655.1"/>
    </source>
</evidence>
<dbReference type="RefSeq" id="WP_014983510.1">
    <property type="nucleotide sequence ID" value="NC_018681.1"/>
</dbReference>
<dbReference type="AlphaFoldDB" id="K0EUS9"/>